<proteinExistence type="predicted"/>
<dbReference type="InterPro" id="IPR050164">
    <property type="entry name" value="Peptidase_C19"/>
</dbReference>
<dbReference type="GO" id="GO:0008270">
    <property type="term" value="F:zinc ion binding"/>
    <property type="evidence" value="ECO:0007669"/>
    <property type="project" value="UniProtKB-KW"/>
</dbReference>
<comment type="caution">
    <text evidence="5">The sequence shown here is derived from an EMBL/GenBank/DDBJ whole genome shotgun (WGS) entry which is preliminary data.</text>
</comment>
<dbReference type="AlphaFoldDB" id="A0A2C5X581"/>
<reference evidence="5 6" key="1">
    <citation type="journal article" date="2013" name="Fungal Biol.">
        <title>Analysis of microsatellite markers in the genome of the plant pathogen Ceratocystis fimbriata.</title>
        <authorList>
            <person name="Simpson M.C."/>
            <person name="Wilken P.M."/>
            <person name="Coetzee M.P."/>
            <person name="Wingfield M.J."/>
            <person name="Wingfield B.D."/>
        </authorList>
    </citation>
    <scope>NUCLEOTIDE SEQUENCE [LARGE SCALE GENOMIC DNA]</scope>
    <source>
        <strain evidence="5 6">CBS 114723</strain>
    </source>
</reference>
<evidence type="ECO:0000256" key="1">
    <source>
        <dbReference type="ARBA" id="ARBA00022723"/>
    </source>
</evidence>
<dbReference type="PANTHER" id="PTHR24006">
    <property type="entry name" value="UBIQUITIN CARBOXYL-TERMINAL HYDROLASE"/>
    <property type="match status" value="1"/>
</dbReference>
<evidence type="ECO:0000256" key="2">
    <source>
        <dbReference type="ARBA" id="ARBA00022771"/>
    </source>
</evidence>
<dbReference type="Gene3D" id="3.90.70.10">
    <property type="entry name" value="Cysteine proteinases"/>
    <property type="match status" value="1"/>
</dbReference>
<gene>
    <name evidence="5" type="primary">ubp8</name>
    <name evidence="5" type="ORF">CFIMG_000476RA</name>
</gene>
<dbReference type="EMBL" id="APWK03000001">
    <property type="protein sequence ID" value="PHH56209.1"/>
    <property type="molecule type" value="Genomic_DNA"/>
</dbReference>
<sequence length="513" mass="58378">MSRVSGNQAVAKQVARVNPPVKGTPMYGCEHTQMLLTQAQENINICINNYKAILRRIFDDSSRTVSQTARSSSGQIVTTITSNYLCLQCPDIVTEDGISQHGTKKAHRFYVDSRSGVLYCHMCDDLVYDPTLEELRLLKKGTGSFSRRKRRLDDLSADEAREELRFISSNTTAVSCKAIGLRGLYNAGATCYQNVVLQSFLHNPILRNYYLSDRHAGCAVSHCLSCAMDDVFQEFYGVENTNGYTPANILSGFWISEKKAFENLVTTREQDAHEFFQFLAEELHERNSEIENAENDAARDGNCMCIIHQIFYGKMQSTTTCLKCNQSTDSFQCFLDLNLGLESSSVRSKKGNRKAVPLQDCLDAEYVSDDKCEYRCQNCKTMQSARRQTSVKRLPNTLTIQLKRFEFKQGRNDRALKIDTPVEFPLELNMLPYTTLGRSSEARSNRQYNRACTYDLMSVIVHIGDLETGHYLVYCRVGDQWFKFNDHKVQIATLSEVLSSQAYLLFYIVKHMN</sequence>
<dbReference type="Pfam" id="PF00443">
    <property type="entry name" value="UCH"/>
    <property type="match status" value="1"/>
</dbReference>
<dbReference type="PROSITE" id="PS50235">
    <property type="entry name" value="USP_3"/>
    <property type="match status" value="1"/>
</dbReference>
<keyword evidence="2" id="KW-0863">Zinc-finger</keyword>
<dbReference type="Pfam" id="PF02148">
    <property type="entry name" value="zf-UBP"/>
    <property type="match status" value="1"/>
</dbReference>
<name>A0A2C5X581_9PEZI</name>
<dbReference type="InterPro" id="IPR001394">
    <property type="entry name" value="Peptidase_C19_UCH"/>
</dbReference>
<dbReference type="SUPFAM" id="SSF57850">
    <property type="entry name" value="RING/U-box"/>
    <property type="match status" value="1"/>
</dbReference>
<feature type="domain" description="USP" evidence="4">
    <location>
        <begin position="182"/>
        <end position="510"/>
    </location>
</feature>
<evidence type="ECO:0000256" key="3">
    <source>
        <dbReference type="ARBA" id="ARBA00022833"/>
    </source>
</evidence>
<evidence type="ECO:0000313" key="6">
    <source>
        <dbReference type="Proteomes" id="UP000222788"/>
    </source>
</evidence>
<protein>
    <submittedName>
        <fullName evidence="5">Putative ubiquitin carboxyl-terminal hydrolase 8</fullName>
    </submittedName>
</protein>
<dbReference type="PROSITE" id="PS00973">
    <property type="entry name" value="USP_2"/>
    <property type="match status" value="1"/>
</dbReference>
<dbReference type="OrthoDB" id="289038at2759"/>
<dbReference type="GO" id="GO:0005634">
    <property type="term" value="C:nucleus"/>
    <property type="evidence" value="ECO:0007669"/>
    <property type="project" value="TreeGrafter"/>
</dbReference>
<dbReference type="InterPro" id="IPR013083">
    <property type="entry name" value="Znf_RING/FYVE/PHD"/>
</dbReference>
<dbReference type="InterPro" id="IPR038765">
    <property type="entry name" value="Papain-like_cys_pep_sf"/>
</dbReference>
<accession>A0A2C5X581</accession>
<dbReference type="GO" id="GO:0016579">
    <property type="term" value="P:protein deubiquitination"/>
    <property type="evidence" value="ECO:0007669"/>
    <property type="project" value="InterPro"/>
</dbReference>
<evidence type="ECO:0000259" key="4">
    <source>
        <dbReference type="PROSITE" id="PS50235"/>
    </source>
</evidence>
<dbReference type="Proteomes" id="UP000222788">
    <property type="component" value="Unassembled WGS sequence"/>
</dbReference>
<dbReference type="STRING" id="1035309.A0A2C5X581"/>
<keyword evidence="3" id="KW-0862">Zinc</keyword>
<dbReference type="PANTHER" id="PTHR24006:SF937">
    <property type="entry name" value="UBIQUITIN CARBOXYL-TERMINAL HYDROLASE"/>
    <property type="match status" value="1"/>
</dbReference>
<keyword evidence="6" id="KW-1185">Reference proteome</keyword>
<keyword evidence="5" id="KW-0378">Hydrolase</keyword>
<organism evidence="5 6">
    <name type="scientific">Ceratocystis fimbriata CBS 114723</name>
    <dbReference type="NCBI Taxonomy" id="1035309"/>
    <lineage>
        <taxon>Eukaryota</taxon>
        <taxon>Fungi</taxon>
        <taxon>Dikarya</taxon>
        <taxon>Ascomycota</taxon>
        <taxon>Pezizomycotina</taxon>
        <taxon>Sordariomycetes</taxon>
        <taxon>Hypocreomycetidae</taxon>
        <taxon>Microascales</taxon>
        <taxon>Ceratocystidaceae</taxon>
        <taxon>Ceratocystis</taxon>
    </lineage>
</organism>
<keyword evidence="1" id="KW-0479">Metal-binding</keyword>
<dbReference type="GO" id="GO:0005829">
    <property type="term" value="C:cytosol"/>
    <property type="evidence" value="ECO:0007669"/>
    <property type="project" value="TreeGrafter"/>
</dbReference>
<evidence type="ECO:0000313" key="5">
    <source>
        <dbReference type="EMBL" id="PHH56209.1"/>
    </source>
</evidence>
<dbReference type="InterPro" id="IPR018200">
    <property type="entry name" value="USP_CS"/>
</dbReference>
<dbReference type="GO" id="GO:0004843">
    <property type="term" value="F:cysteine-type deubiquitinase activity"/>
    <property type="evidence" value="ECO:0007669"/>
    <property type="project" value="InterPro"/>
</dbReference>
<dbReference type="InterPro" id="IPR001607">
    <property type="entry name" value="Znf_UBP"/>
</dbReference>
<dbReference type="InterPro" id="IPR028889">
    <property type="entry name" value="USP"/>
</dbReference>
<dbReference type="Gene3D" id="3.30.40.10">
    <property type="entry name" value="Zinc/RING finger domain, C3HC4 (zinc finger)"/>
    <property type="match status" value="1"/>
</dbReference>
<dbReference type="SUPFAM" id="SSF54001">
    <property type="entry name" value="Cysteine proteinases"/>
    <property type="match status" value="1"/>
</dbReference>
<reference evidence="5 6" key="2">
    <citation type="journal article" date="2013" name="IMA Fungus">
        <title>IMA Genome-F 1: Ceratocystis fimbriata: Draft nuclear genome sequence for the plant pathogen, Ceratocystis fimbriata.</title>
        <authorList>
            <person name="Wilken P.M."/>
            <person name="Steenkamp E.T."/>
            <person name="Wingfield M.J."/>
            <person name="de Beer Z.W."/>
            <person name="Wingfield B.D."/>
        </authorList>
    </citation>
    <scope>NUCLEOTIDE SEQUENCE [LARGE SCALE GENOMIC DNA]</scope>
    <source>
        <strain evidence="5 6">CBS 114723</strain>
    </source>
</reference>